<feature type="compositionally biased region" description="Basic residues" evidence="5">
    <location>
        <begin position="554"/>
        <end position="568"/>
    </location>
</feature>
<keyword evidence="7" id="KW-1185">Reference proteome</keyword>
<evidence type="ECO:0000256" key="1">
    <source>
        <dbReference type="ARBA" id="ARBA00007547"/>
    </source>
</evidence>
<dbReference type="Pfam" id="PF07647">
    <property type="entry name" value="SAM_2"/>
    <property type="match status" value="1"/>
</dbReference>
<dbReference type="InterPro" id="IPR037619">
    <property type="entry name" value="LIPB1/2_SAM_3rd"/>
</dbReference>
<dbReference type="SUPFAM" id="SSF47769">
    <property type="entry name" value="SAM/Pointed domain"/>
    <property type="match status" value="3"/>
</dbReference>
<dbReference type="InterPro" id="IPR037617">
    <property type="entry name" value="LIPB1/2_SAM_1"/>
</dbReference>
<evidence type="ECO:0000259" key="6">
    <source>
        <dbReference type="PROSITE" id="PS50105"/>
    </source>
</evidence>
<protein>
    <submittedName>
        <fullName evidence="8">Liprin-beta-1 isoform X11</fullName>
    </submittedName>
</protein>
<dbReference type="GeneID" id="101837523"/>
<dbReference type="InterPro" id="IPR029515">
    <property type="entry name" value="Liprin"/>
</dbReference>
<feature type="compositionally biased region" description="Polar residues" evidence="5">
    <location>
        <begin position="417"/>
        <end position="427"/>
    </location>
</feature>
<dbReference type="SMART" id="SM00454">
    <property type="entry name" value="SAM"/>
    <property type="match status" value="3"/>
</dbReference>
<gene>
    <name evidence="8" type="primary">Ppfibp1</name>
</gene>
<feature type="region of interest" description="Disordered" evidence="5">
    <location>
        <begin position="417"/>
        <end position="604"/>
    </location>
</feature>
<organism evidence="7 8">
    <name type="scientific">Mesocricetus auratus</name>
    <name type="common">Golden hamster</name>
    <dbReference type="NCBI Taxonomy" id="10036"/>
    <lineage>
        <taxon>Eukaryota</taxon>
        <taxon>Metazoa</taxon>
        <taxon>Chordata</taxon>
        <taxon>Craniata</taxon>
        <taxon>Vertebrata</taxon>
        <taxon>Euteleostomi</taxon>
        <taxon>Mammalia</taxon>
        <taxon>Eutheria</taxon>
        <taxon>Euarchontoglires</taxon>
        <taxon>Glires</taxon>
        <taxon>Rodentia</taxon>
        <taxon>Myomorpha</taxon>
        <taxon>Muroidea</taxon>
        <taxon>Cricetidae</taxon>
        <taxon>Cricetinae</taxon>
        <taxon>Mesocricetus</taxon>
    </lineage>
</organism>
<evidence type="ECO:0000256" key="5">
    <source>
        <dbReference type="SAM" id="MobiDB-lite"/>
    </source>
</evidence>
<feature type="region of interest" description="Disordered" evidence="5">
    <location>
        <begin position="322"/>
        <end position="342"/>
    </location>
</feature>
<dbReference type="InterPro" id="IPR037618">
    <property type="entry name" value="LIPB1/2_SAM_2nd"/>
</dbReference>
<feature type="compositionally biased region" description="Basic and acidic residues" evidence="5">
    <location>
        <begin position="517"/>
        <end position="527"/>
    </location>
</feature>
<name>A0ABM2X9P9_MESAU</name>
<feature type="compositionally biased region" description="Polar residues" evidence="5">
    <location>
        <begin position="534"/>
        <end position="543"/>
    </location>
</feature>
<evidence type="ECO:0000256" key="4">
    <source>
        <dbReference type="SAM" id="Coils"/>
    </source>
</evidence>
<evidence type="ECO:0000256" key="3">
    <source>
        <dbReference type="ARBA" id="ARBA00023054"/>
    </source>
</evidence>
<dbReference type="Pfam" id="PF26022">
    <property type="entry name" value="CC_Liprin_beta"/>
    <property type="match status" value="1"/>
</dbReference>
<keyword evidence="3 4" id="KW-0175">Coiled coil</keyword>
<keyword evidence="2" id="KW-0677">Repeat</keyword>
<evidence type="ECO:0000313" key="8">
    <source>
        <dbReference type="RefSeq" id="XP_040599572.1"/>
    </source>
</evidence>
<dbReference type="PANTHER" id="PTHR12587:SF16">
    <property type="entry name" value="LIPRIN-BETA-1"/>
    <property type="match status" value="1"/>
</dbReference>
<dbReference type="CDD" id="cd09563">
    <property type="entry name" value="SAM_liprin-beta1_2_repeat1"/>
    <property type="match status" value="1"/>
</dbReference>
<comment type="similarity">
    <text evidence="1">Belongs to the liprin family. Liprin-beta subfamily.</text>
</comment>
<dbReference type="InterPro" id="IPR001660">
    <property type="entry name" value="SAM"/>
</dbReference>
<dbReference type="CDD" id="cd09566">
    <property type="entry name" value="SAM_liprin-beta1_2_repeat2"/>
    <property type="match status" value="1"/>
</dbReference>
<accession>A0ABM2X9P9</accession>
<dbReference type="SUPFAM" id="SSF144266">
    <property type="entry name" value="MPN010-like"/>
    <property type="match status" value="1"/>
</dbReference>
<dbReference type="Gene3D" id="1.10.150.50">
    <property type="entry name" value="Transcription Factor, Ets-1"/>
    <property type="match status" value="3"/>
</dbReference>
<dbReference type="InterPro" id="IPR013761">
    <property type="entry name" value="SAM/pointed_sf"/>
</dbReference>
<dbReference type="Proteomes" id="UP000886700">
    <property type="component" value="Unplaced"/>
</dbReference>
<feature type="region of interest" description="Disordered" evidence="5">
    <location>
        <begin position="368"/>
        <end position="395"/>
    </location>
</feature>
<feature type="domain" description="SAM" evidence="6">
    <location>
        <begin position="689"/>
        <end position="752"/>
    </location>
</feature>
<dbReference type="CDD" id="cd09569">
    <property type="entry name" value="SAM_liprin-beta1_2_repeat3"/>
    <property type="match status" value="1"/>
</dbReference>
<evidence type="ECO:0000313" key="7">
    <source>
        <dbReference type="Proteomes" id="UP000886700"/>
    </source>
</evidence>
<dbReference type="PROSITE" id="PS50105">
    <property type="entry name" value="SAM_DOMAIN"/>
    <property type="match status" value="2"/>
</dbReference>
<proteinExistence type="inferred from homology"/>
<feature type="compositionally biased region" description="Low complexity" evidence="5">
    <location>
        <begin position="326"/>
        <end position="338"/>
    </location>
</feature>
<dbReference type="InterPro" id="IPR058914">
    <property type="entry name" value="LIPB1/2_CC"/>
</dbReference>
<feature type="domain" description="SAM" evidence="6">
    <location>
        <begin position="617"/>
        <end position="681"/>
    </location>
</feature>
<sequence length="981" mass="109878">MMSDASDMLAAALEQMDGIIAGSKALEYSNGIFDCQSPTSPFMGSLRALHLVEDLRGLLEMMETDEKEGLRCQIPDSTAETLIEWLQSQMTNGHLPGNGDVYQERLARLENDKESLVLQVSVLTDQVEAQGEKIRDLEFCLEEHREKLNATEEMLQQELLSRTSLETQKLELMAEVSNLKLKLTAVEKDRLDYEDRFRDTEDELTSLKEQLEEKDREVQRLQERVLCKARGDGVESLDRDENVKKKLKEKNIEVQKMKKAVESLMAANEEKDRKIEDLRQCLSRYKKMQDPAILAQGQDGECEGLFHASSISTLLDTQGFSDLERSTSSTPGMGSPSRDLLNVSSPEESVCYMSLSLKFHTSILQASAPSPLPPSMGVETSEKSKLPTKPEASLEENDGKAILGAAAEAPLCDGLSTSNLQKSSSLGNLKRETSDGLEKESIQKPSEDKVPTDSHTFETLPPKVPGHDASMDDNPFGTRKARSSFGRGFFKIKSNKRTASAPNLDRKRSASAPTLAETEKETAEHLDLAGTSRPKGSQGTGPFQMSPPSPDSRKKSRGIMRLFGKLRRSQSTTFNPDDMSEPEFKRGGTRATAGPRLGWSRDLGQSNSDLDMPFAKWTKEQVCSWLAEQGLGSYLSSGKHWIISGQTLLQASQQDLEKELGIKQSLHRKKLQLALQALGSEEETNYGKLDFNWVTRWLDDIGLPQYKTQFDEGRVDGRMLHYMTVDDLLSLKVVSVLHHLSIKRAIQVLRINNFEPNCLRRRPSDESGITPCEVQQWTNHRVMEWLRSVDLAEYAPNLRGSGVHGGLMVLEPRFNVETMAQLLNIPPNKTLLRRHLATHFNLLIGAEAQHQKRDAMELPDYVLLTATAKVKPKKLTFSNFGNLRRKKHEDGEEYVCPMELGQVSGSSSQKGFRPGLDMRLYEEDDLDRLEQMEDSEGTVRQIGAFSEGINNLTHMLKEDDMFKDFAARSPSASITDEDSNV</sequence>
<dbReference type="Pfam" id="PF00536">
    <property type="entry name" value="SAM_1"/>
    <property type="match status" value="2"/>
</dbReference>
<dbReference type="RefSeq" id="XP_040599572.1">
    <property type="nucleotide sequence ID" value="XM_040743638.1"/>
</dbReference>
<reference evidence="8" key="1">
    <citation type="submission" date="2025-08" db="UniProtKB">
        <authorList>
            <consortium name="RefSeq"/>
        </authorList>
    </citation>
    <scope>IDENTIFICATION</scope>
    <source>
        <tissue evidence="8">Liver</tissue>
    </source>
</reference>
<evidence type="ECO:0000256" key="2">
    <source>
        <dbReference type="ARBA" id="ARBA00022737"/>
    </source>
</evidence>
<dbReference type="PANTHER" id="PTHR12587">
    <property type="entry name" value="LAR INTERACTING PROTEIN LIP -RELATED PROTEIN"/>
    <property type="match status" value="1"/>
</dbReference>
<feature type="coiled-coil region" evidence="4">
    <location>
        <begin position="99"/>
        <end position="288"/>
    </location>
</feature>
<feature type="compositionally biased region" description="Basic and acidic residues" evidence="5">
    <location>
        <begin position="429"/>
        <end position="456"/>
    </location>
</feature>